<sequence>MRRSAHPGCRCPWPLDPSPGVVVRGTAAAPSRFCRRGHLHDDVADLLSELHVEGWAELPLPGSPVCAARILFTAAVLPSACFALPSTTLPVGTMPPMMIPW</sequence>
<name>A0A3B6NRG8_WHEAT</name>
<accession>A0A3B6NRG8</accession>
<dbReference type="Gramene" id="TraesLAC6A03G03326450.1">
    <property type="protein sequence ID" value="TraesLAC6A03G03326450.1.CDS1"/>
    <property type="gene ID" value="TraesLAC6A03G03326450"/>
</dbReference>
<proteinExistence type="predicted"/>
<dbReference type="Proteomes" id="UP000019116">
    <property type="component" value="Chromosome 6A"/>
</dbReference>
<reference evidence="1" key="1">
    <citation type="submission" date="2018-08" db="EMBL/GenBank/DDBJ databases">
        <authorList>
            <person name="Rossello M."/>
        </authorList>
    </citation>
    <scope>NUCLEOTIDE SEQUENCE [LARGE SCALE GENOMIC DNA]</scope>
    <source>
        <strain evidence="1">cv. Chinese Spring</strain>
    </source>
</reference>
<dbReference type="Gramene" id="TraesLDM6A03G03373560.1">
    <property type="protein sequence ID" value="TraesLDM6A03G03373560.1.CDS1"/>
    <property type="gene ID" value="TraesLDM6A03G03373560"/>
</dbReference>
<dbReference type="Gramene" id="TraesCAD_scaffold_045842_01G000300.1">
    <property type="protein sequence ID" value="TraesCAD_scaffold_045842_01G000300.1"/>
    <property type="gene ID" value="TraesCAD_scaffold_045842_01G000300"/>
</dbReference>
<dbReference type="Gramene" id="TraesJUL6A03G03396760.1">
    <property type="protein sequence ID" value="TraesJUL6A03G03396760.1.CDS1"/>
    <property type="gene ID" value="TraesJUL6A03G03396760"/>
</dbReference>
<dbReference type="Gramene" id="TraesARI6A03G03327080.1">
    <property type="protein sequence ID" value="TraesARI6A03G03327080.1.CDS1"/>
    <property type="gene ID" value="TraesARI6A03G03327080"/>
</dbReference>
<dbReference type="Gramene" id="TraesRN6A0100735100.1">
    <property type="protein sequence ID" value="TraesRN6A0100735100.1"/>
    <property type="gene ID" value="TraesRN6A0100735100"/>
</dbReference>
<dbReference type="Gramene" id="TraesCS6A02G284000.1">
    <property type="protein sequence ID" value="TraesCS6A02G284000.1.cds1"/>
    <property type="gene ID" value="TraesCS6A02G284000"/>
</dbReference>
<dbReference type="Gramene" id="TraesPARA_EIv1.0_1960670.1">
    <property type="protein sequence ID" value="TraesPARA_EIv1.0_1960670.1.CDS1"/>
    <property type="gene ID" value="TraesPARA_EIv1.0_1960670"/>
</dbReference>
<dbReference type="Gramene" id="TraesWEE_scaffold_107389_01G000100.1">
    <property type="protein sequence ID" value="TraesWEE_scaffold_107389_01G000100.1"/>
    <property type="gene ID" value="TraesWEE_scaffold_107389_01G000100"/>
</dbReference>
<evidence type="ECO:0000313" key="2">
    <source>
        <dbReference type="Proteomes" id="UP000019116"/>
    </source>
</evidence>
<evidence type="ECO:0000313" key="1">
    <source>
        <dbReference type="EnsemblPlants" id="TraesCS6A02G284000.1.cds1"/>
    </source>
</evidence>
<protein>
    <submittedName>
        <fullName evidence="1">Uncharacterized protein</fullName>
    </submittedName>
</protein>
<dbReference type="Gramene" id="TraesMAC6A03G03369840.1">
    <property type="protein sequence ID" value="TraesMAC6A03G03369840.1.CDS1"/>
    <property type="gene ID" value="TraesMAC6A03G03369840"/>
</dbReference>
<reference evidence="1" key="2">
    <citation type="submission" date="2018-10" db="UniProtKB">
        <authorList>
            <consortium name="EnsemblPlants"/>
        </authorList>
    </citation>
    <scope>IDENTIFICATION</scope>
</reference>
<dbReference type="Gramene" id="TraesSTA7A03G03981070.1">
    <property type="protein sequence ID" value="TraesSTA7A03G03981070.1.CDS1"/>
    <property type="gene ID" value="TraesSTA7A03G03981070"/>
</dbReference>
<organism evidence="1">
    <name type="scientific">Triticum aestivum</name>
    <name type="common">Wheat</name>
    <dbReference type="NCBI Taxonomy" id="4565"/>
    <lineage>
        <taxon>Eukaryota</taxon>
        <taxon>Viridiplantae</taxon>
        <taxon>Streptophyta</taxon>
        <taxon>Embryophyta</taxon>
        <taxon>Tracheophyta</taxon>
        <taxon>Spermatophyta</taxon>
        <taxon>Magnoliopsida</taxon>
        <taxon>Liliopsida</taxon>
        <taxon>Poales</taxon>
        <taxon>Poaceae</taxon>
        <taxon>BOP clade</taxon>
        <taxon>Pooideae</taxon>
        <taxon>Triticodae</taxon>
        <taxon>Triticeae</taxon>
        <taxon>Triticinae</taxon>
        <taxon>Triticum</taxon>
    </lineage>
</organism>
<dbReference type="Gramene" id="TraesCLE_scaffold_061918_01G000100.1">
    <property type="protein sequence ID" value="TraesCLE_scaffold_061918_01G000100.1"/>
    <property type="gene ID" value="TraesCLE_scaffold_061918_01G000100"/>
</dbReference>
<dbReference type="AlphaFoldDB" id="A0A3B6NRG8"/>
<dbReference type="Gramene" id="TraesROB_scaffold_102154_01G000100.1">
    <property type="protein sequence ID" value="TraesROB_scaffold_102154_01G000100.1"/>
    <property type="gene ID" value="TraesROB_scaffold_102154_01G000100"/>
</dbReference>
<keyword evidence="2" id="KW-1185">Reference proteome</keyword>
<dbReference type="EnsemblPlants" id="TraesCS6A02G284000.1">
    <property type="protein sequence ID" value="TraesCS6A02G284000.1.cds1"/>
    <property type="gene ID" value="TraesCS6A02G284000"/>
</dbReference>
<dbReference type="Gramene" id="TraesCS6A03G0755000.1">
    <property type="protein sequence ID" value="TraesCS6A03G0755000.1.CDS1"/>
    <property type="gene ID" value="TraesCS6A03G0755000"/>
</dbReference>